<feature type="compositionally biased region" description="Basic and acidic residues" evidence="1">
    <location>
        <begin position="135"/>
        <end position="145"/>
    </location>
</feature>
<feature type="region of interest" description="Disordered" evidence="1">
    <location>
        <begin position="566"/>
        <end position="586"/>
    </location>
</feature>
<feature type="signal peptide" evidence="2">
    <location>
        <begin position="1"/>
        <end position="20"/>
    </location>
</feature>
<protein>
    <submittedName>
        <fullName evidence="3">Uncharacterized protein</fullName>
    </submittedName>
</protein>
<dbReference type="PROSITE" id="PS51257">
    <property type="entry name" value="PROKAR_LIPOPROTEIN"/>
    <property type="match status" value="1"/>
</dbReference>
<accession>A0ABU0YMK4</accession>
<dbReference type="RefSeq" id="WP_379956426.1">
    <property type="nucleotide sequence ID" value="NZ_JAUYVI010000004.1"/>
</dbReference>
<evidence type="ECO:0000313" key="4">
    <source>
        <dbReference type="Proteomes" id="UP001230156"/>
    </source>
</evidence>
<dbReference type="EMBL" id="JAUYVI010000004">
    <property type="protein sequence ID" value="MDQ7248947.1"/>
    <property type="molecule type" value="Genomic_DNA"/>
</dbReference>
<feature type="chain" id="PRO_5045566675" evidence="2">
    <location>
        <begin position="21"/>
        <end position="1166"/>
    </location>
</feature>
<comment type="caution">
    <text evidence="3">The sequence shown here is derived from an EMBL/GenBank/DDBJ whole genome shotgun (WGS) entry which is preliminary data.</text>
</comment>
<proteinExistence type="predicted"/>
<evidence type="ECO:0000256" key="1">
    <source>
        <dbReference type="SAM" id="MobiDB-lite"/>
    </source>
</evidence>
<dbReference type="Proteomes" id="UP001230156">
    <property type="component" value="Unassembled WGS sequence"/>
</dbReference>
<feature type="compositionally biased region" description="Basic and acidic residues" evidence="1">
    <location>
        <begin position="341"/>
        <end position="350"/>
    </location>
</feature>
<sequence>MRKVSRSALCALLATALVGGCDGPFSLTLNHVNEKGPQRNAVIAISDPQIYTRERLLNDRDDEVEFLRQQMDDVNNQDFTPRLKRDLDMLLEIVASISAKFDPVAGASIVQQAQIAGLENEAQIKQLEARIDELEKNPKPSDPKEGAQSANSGDLAPISTKDLTTDMRAFLSELTNAIKARNTDPNTTKPTLRDNKVSDATPSEVFRDKIAYRNEILAALQQAQLDDRHDLDGNALYRLQIKATVFPGKIKDKYALTRMTILPPVFEDSNSISRLYLEWLAHVARQLNPVQDAKGVTVGDAEIASRYAMFGAATGTFRTSYLPYKKREKADCSIESAAKASSEDAEKASSEDAATAGSGDAAKAGSEDSANKGSDLLRDCFVVSVPTPPEFDQNDVMQLANPQSAKRLIAFLNAAAKAFEAARNVDLTDDDPRRCTKVSVGEESLTKSDAEMFDAVEAGSKSTAEPPADRKEIAPPTAKQLAAAFVYARNIYNLAPTYFLAIERTRQNFARSANASPDVVAAMQSYAVTLSSAKDASYEVLVAFRDALAKSDDDRAAKAQVEALKKGDQVTRAEPQNQDEKAAGKSGVPCRSFEEVAGRIWVPEAFYTAVADRTGVHSNGPDVSGRIREKPIFTAGSAYAYSTAPTELAQRVSTVASATEAMDLIASVQALIPSASVGINAAGEMRQIASGTVHAIESVPLIVGFSNSGVANKVMGQNLASEVEPSFGWVFGPKVTVDAKDSELELSQVLVDQPVTADVSVPGWWTEMRLRVETAWTAGFDKAMLQSLDKSGNAPKPEAVTSYEVKVPLQGNPESFEQLTQFLANKTWGLQQRQPVITDIEPRTLSACSEATVLIGGPDLWRGRAVYLNGIAAKRTKVMPDMRGLAATFDLPAMEVADATLVVWTQLGKVEAPIRIGSSANCGSGPGASPGLRGQVTSQIPVLWQTGSVDLQAAAPWPGNGIFTARLYPKGQGENADLRTDIEAKDLLPNDRKLTLTLSKAAAGNPSPDGAPMEGQVFMKSGAETGKVATFGPIYLYSSKAKASIAVTTTKDTVKQADLKAGVPFKATFPTAFAAAYQNLINQKLRMVVAAENGEIIDEVSGFDFPLDDASSRDVPFTVQLTSPQISALGAEQRSLTIKVVVGSGKDAPDFVNLTPKTITVTKPTP</sequence>
<organism evidence="3 4">
    <name type="scientific">Dongia sedimenti</name>
    <dbReference type="NCBI Taxonomy" id="3064282"/>
    <lineage>
        <taxon>Bacteria</taxon>
        <taxon>Pseudomonadati</taxon>
        <taxon>Pseudomonadota</taxon>
        <taxon>Alphaproteobacteria</taxon>
        <taxon>Rhodospirillales</taxon>
        <taxon>Dongiaceae</taxon>
        <taxon>Dongia</taxon>
    </lineage>
</organism>
<feature type="compositionally biased region" description="Low complexity" evidence="1">
    <location>
        <begin position="351"/>
        <end position="364"/>
    </location>
</feature>
<reference evidence="4" key="1">
    <citation type="submission" date="2023-08" db="EMBL/GenBank/DDBJ databases">
        <title>Rhodospirillaceae gen. nov., a novel taxon isolated from the Yangtze River Yuezi River estuary sludge.</title>
        <authorList>
            <person name="Ruan L."/>
        </authorList>
    </citation>
    <scope>NUCLEOTIDE SEQUENCE [LARGE SCALE GENOMIC DNA]</scope>
    <source>
        <strain evidence="4">R-7</strain>
    </source>
</reference>
<evidence type="ECO:0000256" key="2">
    <source>
        <dbReference type="SAM" id="SignalP"/>
    </source>
</evidence>
<name>A0ABU0YMK4_9PROT</name>
<feature type="region of interest" description="Disordered" evidence="1">
    <location>
        <begin position="181"/>
        <end position="200"/>
    </location>
</feature>
<feature type="region of interest" description="Disordered" evidence="1">
    <location>
        <begin position="340"/>
        <end position="370"/>
    </location>
</feature>
<feature type="region of interest" description="Disordered" evidence="1">
    <location>
        <begin position="135"/>
        <end position="159"/>
    </location>
</feature>
<gene>
    <name evidence="3" type="ORF">Q8A70_14775</name>
</gene>
<keyword evidence="4" id="KW-1185">Reference proteome</keyword>
<keyword evidence="2" id="KW-0732">Signal</keyword>
<evidence type="ECO:0000313" key="3">
    <source>
        <dbReference type="EMBL" id="MDQ7248947.1"/>
    </source>
</evidence>